<sequence length="48" mass="5389">MNRQRISQDENPSSVGKTILWAVFAGIGLGIGFWIVNKVDQKLEKKSE</sequence>
<dbReference type="EMBL" id="LAZR01000724">
    <property type="protein sequence ID" value="KKN59503.1"/>
    <property type="molecule type" value="Genomic_DNA"/>
</dbReference>
<organism evidence="2">
    <name type="scientific">marine sediment metagenome</name>
    <dbReference type="NCBI Taxonomy" id="412755"/>
    <lineage>
        <taxon>unclassified sequences</taxon>
        <taxon>metagenomes</taxon>
        <taxon>ecological metagenomes</taxon>
    </lineage>
</organism>
<feature type="transmembrane region" description="Helical" evidence="1">
    <location>
        <begin position="18"/>
        <end position="36"/>
    </location>
</feature>
<evidence type="ECO:0000256" key="1">
    <source>
        <dbReference type="SAM" id="Phobius"/>
    </source>
</evidence>
<comment type="caution">
    <text evidence="2">The sequence shown here is derived from an EMBL/GenBank/DDBJ whole genome shotgun (WGS) entry which is preliminary data.</text>
</comment>
<dbReference type="AlphaFoldDB" id="A0A0F9V0X2"/>
<protein>
    <submittedName>
        <fullName evidence="2">Uncharacterized protein</fullName>
    </submittedName>
</protein>
<keyword evidence="1" id="KW-1133">Transmembrane helix</keyword>
<proteinExistence type="predicted"/>
<evidence type="ECO:0000313" key="2">
    <source>
        <dbReference type="EMBL" id="KKN59503.1"/>
    </source>
</evidence>
<reference evidence="2" key="1">
    <citation type="journal article" date="2015" name="Nature">
        <title>Complex archaea that bridge the gap between prokaryotes and eukaryotes.</title>
        <authorList>
            <person name="Spang A."/>
            <person name="Saw J.H."/>
            <person name="Jorgensen S.L."/>
            <person name="Zaremba-Niedzwiedzka K."/>
            <person name="Martijn J."/>
            <person name="Lind A.E."/>
            <person name="van Eijk R."/>
            <person name="Schleper C."/>
            <person name="Guy L."/>
            <person name="Ettema T.J."/>
        </authorList>
    </citation>
    <scope>NUCLEOTIDE SEQUENCE</scope>
</reference>
<accession>A0A0F9V0X2</accession>
<keyword evidence="1" id="KW-0472">Membrane</keyword>
<gene>
    <name evidence="2" type="ORF">LCGC14_0541170</name>
</gene>
<keyword evidence="1" id="KW-0812">Transmembrane</keyword>
<name>A0A0F9V0X2_9ZZZZ</name>